<dbReference type="Pfam" id="PF09851">
    <property type="entry name" value="SHOCT"/>
    <property type="match status" value="1"/>
</dbReference>
<evidence type="ECO:0000313" key="3">
    <source>
        <dbReference type="EMBL" id="XAN06837.1"/>
    </source>
</evidence>
<evidence type="ECO:0000259" key="2">
    <source>
        <dbReference type="Pfam" id="PF09851"/>
    </source>
</evidence>
<proteinExistence type="predicted"/>
<evidence type="ECO:0000313" key="4">
    <source>
        <dbReference type="Proteomes" id="UP001442841"/>
    </source>
</evidence>
<dbReference type="EMBL" id="CP154795">
    <property type="protein sequence ID" value="XAN06837.1"/>
    <property type="molecule type" value="Genomic_DNA"/>
</dbReference>
<keyword evidence="1" id="KW-0472">Membrane</keyword>
<dbReference type="RefSeq" id="WP_425308274.1">
    <property type="nucleotide sequence ID" value="NZ_CP154795.1"/>
</dbReference>
<dbReference type="InterPro" id="IPR018649">
    <property type="entry name" value="SHOCT"/>
</dbReference>
<keyword evidence="1" id="KW-1133">Transmembrane helix</keyword>
<keyword evidence="1" id="KW-0812">Transmembrane</keyword>
<sequence length="83" mass="9251">MWGSGMGFEMGWLMWVVMILGTVGFWTLVVVVVRALIQGRPAGTPPRSLSRSDPMGQLDERLARGEIDAEEYQRTKNLLTGAR</sequence>
<reference evidence="3 4" key="1">
    <citation type="submission" date="2024-04" db="EMBL/GenBank/DDBJ databases">
        <title>Isolation of an actinomycete strain from pig manure.</title>
        <authorList>
            <person name="Gong T."/>
            <person name="Yu Z."/>
            <person name="An M."/>
            <person name="Wei C."/>
            <person name="Yang W."/>
            <person name="Liu L."/>
        </authorList>
    </citation>
    <scope>NUCLEOTIDE SEQUENCE [LARGE SCALE GENOMIC DNA]</scope>
    <source>
        <strain evidence="3 4">ZF39</strain>
    </source>
</reference>
<protein>
    <submittedName>
        <fullName evidence="3">SHOCT domain-containing protein</fullName>
    </submittedName>
</protein>
<keyword evidence="4" id="KW-1185">Reference proteome</keyword>
<organism evidence="3 4">
    <name type="scientific">Ammonicoccus fulvus</name>
    <dbReference type="NCBI Taxonomy" id="3138240"/>
    <lineage>
        <taxon>Bacteria</taxon>
        <taxon>Bacillati</taxon>
        <taxon>Actinomycetota</taxon>
        <taxon>Actinomycetes</taxon>
        <taxon>Propionibacteriales</taxon>
        <taxon>Propionibacteriaceae</taxon>
        <taxon>Ammonicoccus</taxon>
    </lineage>
</organism>
<name>A0ABZ3FN34_9ACTN</name>
<gene>
    <name evidence="3" type="ORF">AADG42_05785</name>
</gene>
<feature type="domain" description="SHOCT" evidence="2">
    <location>
        <begin position="53"/>
        <end position="77"/>
    </location>
</feature>
<accession>A0ABZ3FN34</accession>
<dbReference type="Proteomes" id="UP001442841">
    <property type="component" value="Chromosome"/>
</dbReference>
<evidence type="ECO:0000256" key="1">
    <source>
        <dbReference type="SAM" id="Phobius"/>
    </source>
</evidence>
<feature type="transmembrane region" description="Helical" evidence="1">
    <location>
        <begin position="12"/>
        <end position="37"/>
    </location>
</feature>